<evidence type="ECO:0000313" key="4">
    <source>
        <dbReference type="Proteomes" id="UP000256964"/>
    </source>
</evidence>
<evidence type="ECO:0000256" key="2">
    <source>
        <dbReference type="SAM" id="Phobius"/>
    </source>
</evidence>
<dbReference type="AlphaFoldDB" id="A0A371CP66"/>
<protein>
    <submittedName>
        <fullName evidence="3">Uncharacterized protein</fullName>
    </submittedName>
</protein>
<keyword evidence="2" id="KW-1133">Transmembrane helix</keyword>
<feature type="transmembrane region" description="Helical" evidence="2">
    <location>
        <begin position="366"/>
        <end position="389"/>
    </location>
</feature>
<name>A0A371CP66_9APHY</name>
<accession>A0A371CP66</accession>
<feature type="region of interest" description="Disordered" evidence="1">
    <location>
        <begin position="31"/>
        <end position="52"/>
    </location>
</feature>
<organism evidence="3 4">
    <name type="scientific">Lentinus brumalis</name>
    <dbReference type="NCBI Taxonomy" id="2498619"/>
    <lineage>
        <taxon>Eukaryota</taxon>
        <taxon>Fungi</taxon>
        <taxon>Dikarya</taxon>
        <taxon>Basidiomycota</taxon>
        <taxon>Agaricomycotina</taxon>
        <taxon>Agaricomycetes</taxon>
        <taxon>Polyporales</taxon>
        <taxon>Polyporaceae</taxon>
        <taxon>Lentinus</taxon>
    </lineage>
</organism>
<dbReference type="OrthoDB" id="3214103at2759"/>
<feature type="transmembrane region" description="Helical" evidence="2">
    <location>
        <begin position="186"/>
        <end position="215"/>
    </location>
</feature>
<sequence length="460" mass="50580">MPVNLYAAKLLLTTDESCAEADKRMREELERVRHQTTLSKDSPACRANKPTAADARVHLKTVPDSLSSRTRLSGGNDRRHIRRRACAEYPSISAFPLSTTRSMASSRDVATYLNVSGIALANLSQTADTTSDEVQLALWYEVYNMKDSMINVALLTMFFGLLTVLAGVAAYVLLSKQIERRRSALMLLAIVTMWITILAYWVANIVAVVEAYTVLRDLTTHLSNWMLEIQDCLSFLPAAASSAFSSCSIFAGSAYGVLAGLCCLLTNVAATSLIEYRAWCVPCASFDYLDDAQTQGSSGAVHREHRCIIMSYLRGSSRRKQVERTLALLVESDLLYCTLWVGVVACDFIHAPPGHENSAFAHGFRYGMNGCLVPIIGMYSMLMIILCAVDRSLYERSADDLARGFDEPSIRRCGTLSELLSASSASVAAEDVGRPGERWQDVVKEAGEKVRFDKLVDASL</sequence>
<evidence type="ECO:0000313" key="3">
    <source>
        <dbReference type="EMBL" id="RDX42089.1"/>
    </source>
</evidence>
<keyword evidence="2" id="KW-0812">Transmembrane</keyword>
<proteinExistence type="predicted"/>
<evidence type="ECO:0000256" key="1">
    <source>
        <dbReference type="SAM" id="MobiDB-lite"/>
    </source>
</evidence>
<gene>
    <name evidence="3" type="ORF">OH76DRAFT_1488941</name>
</gene>
<keyword evidence="4" id="KW-1185">Reference proteome</keyword>
<dbReference type="InterPro" id="IPR036259">
    <property type="entry name" value="MFS_trans_sf"/>
</dbReference>
<dbReference type="EMBL" id="KZ857493">
    <property type="protein sequence ID" value="RDX42089.1"/>
    <property type="molecule type" value="Genomic_DNA"/>
</dbReference>
<feature type="transmembrane region" description="Helical" evidence="2">
    <location>
        <begin position="326"/>
        <end position="351"/>
    </location>
</feature>
<keyword evidence="2" id="KW-0472">Membrane</keyword>
<feature type="transmembrane region" description="Helical" evidence="2">
    <location>
        <begin position="152"/>
        <end position="174"/>
    </location>
</feature>
<dbReference type="Proteomes" id="UP000256964">
    <property type="component" value="Unassembled WGS sequence"/>
</dbReference>
<feature type="transmembrane region" description="Helical" evidence="2">
    <location>
        <begin position="235"/>
        <end position="268"/>
    </location>
</feature>
<dbReference type="SUPFAM" id="SSF103473">
    <property type="entry name" value="MFS general substrate transporter"/>
    <property type="match status" value="1"/>
</dbReference>
<reference evidence="3 4" key="1">
    <citation type="journal article" date="2018" name="Biotechnol. Biofuels">
        <title>Integrative visual omics of the white-rot fungus Polyporus brumalis exposes the biotechnological potential of its oxidative enzymes for delignifying raw plant biomass.</title>
        <authorList>
            <person name="Miyauchi S."/>
            <person name="Rancon A."/>
            <person name="Drula E."/>
            <person name="Hage H."/>
            <person name="Chaduli D."/>
            <person name="Favel A."/>
            <person name="Grisel S."/>
            <person name="Henrissat B."/>
            <person name="Herpoel-Gimbert I."/>
            <person name="Ruiz-Duenas F.J."/>
            <person name="Chevret D."/>
            <person name="Hainaut M."/>
            <person name="Lin J."/>
            <person name="Wang M."/>
            <person name="Pangilinan J."/>
            <person name="Lipzen A."/>
            <person name="Lesage-Meessen L."/>
            <person name="Navarro D."/>
            <person name="Riley R."/>
            <person name="Grigoriev I.V."/>
            <person name="Zhou S."/>
            <person name="Raouche S."/>
            <person name="Rosso M.N."/>
        </authorList>
    </citation>
    <scope>NUCLEOTIDE SEQUENCE [LARGE SCALE GENOMIC DNA]</scope>
    <source>
        <strain evidence="3 4">BRFM 1820</strain>
    </source>
</reference>